<dbReference type="Gene3D" id="1.10.287.470">
    <property type="entry name" value="Helix hairpin bin"/>
    <property type="match status" value="1"/>
</dbReference>
<dbReference type="SUPFAM" id="SSF111369">
    <property type="entry name" value="HlyD-like secretion proteins"/>
    <property type="match status" value="1"/>
</dbReference>
<comment type="caution">
    <text evidence="10">The sequence shown here is derived from an EMBL/GenBank/DDBJ whole genome shotgun (WGS) entry which is preliminary data.</text>
</comment>
<dbReference type="Pfam" id="PF25917">
    <property type="entry name" value="BSH_RND"/>
    <property type="match status" value="1"/>
</dbReference>
<dbReference type="Pfam" id="PF25954">
    <property type="entry name" value="Beta-barrel_RND_2"/>
    <property type="match status" value="1"/>
</dbReference>
<feature type="region of interest" description="Disordered" evidence="5">
    <location>
        <begin position="356"/>
        <end position="385"/>
    </location>
</feature>
<dbReference type="EMBL" id="JAGQDG010000002">
    <property type="protein sequence ID" value="MBQ0934844.1"/>
    <property type="molecule type" value="Genomic_DNA"/>
</dbReference>
<dbReference type="Pfam" id="PF25967">
    <property type="entry name" value="RND-MFP_C"/>
    <property type="match status" value="1"/>
</dbReference>
<evidence type="ECO:0000313" key="10">
    <source>
        <dbReference type="EMBL" id="MBQ0934844.1"/>
    </source>
</evidence>
<feature type="compositionally biased region" description="Low complexity" evidence="5">
    <location>
        <begin position="366"/>
        <end position="385"/>
    </location>
</feature>
<feature type="domain" description="Multidrug resistance protein MdtA-like alpha-helical hairpin" evidence="6">
    <location>
        <begin position="100"/>
        <end position="158"/>
    </location>
</feature>
<dbReference type="InterPro" id="IPR058625">
    <property type="entry name" value="MdtA-like_BSH"/>
</dbReference>
<dbReference type="PANTHER" id="PTHR30469:SF36">
    <property type="entry name" value="BLL3903 PROTEIN"/>
    <property type="match status" value="1"/>
</dbReference>
<feature type="compositionally biased region" description="Low complexity" evidence="5">
    <location>
        <begin position="1"/>
        <end position="24"/>
    </location>
</feature>
<feature type="region of interest" description="Disordered" evidence="5">
    <location>
        <begin position="1"/>
        <end position="36"/>
    </location>
</feature>
<dbReference type="InterPro" id="IPR058627">
    <property type="entry name" value="MdtA-like_C"/>
</dbReference>
<evidence type="ECO:0000259" key="6">
    <source>
        <dbReference type="Pfam" id="PF25876"/>
    </source>
</evidence>
<keyword evidence="11" id="KW-1185">Reference proteome</keyword>
<accession>A0ABS5DUS0</accession>
<dbReference type="InterPro" id="IPR058624">
    <property type="entry name" value="MdtA-like_HH"/>
</dbReference>
<protein>
    <submittedName>
        <fullName evidence="10">Efflux RND transporter periplasmic adaptor subunit</fullName>
    </submittedName>
</protein>
<comment type="similarity">
    <text evidence="2">Belongs to the membrane fusion protein (MFP) (TC 8.A.1) family.</text>
</comment>
<keyword evidence="3" id="KW-0813">Transport</keyword>
<feature type="domain" description="CusB-like beta-barrel" evidence="8">
    <location>
        <begin position="194"/>
        <end position="269"/>
    </location>
</feature>
<proteinExistence type="inferred from homology"/>
<dbReference type="InterPro" id="IPR058792">
    <property type="entry name" value="Beta-barrel_RND_2"/>
</dbReference>
<feature type="compositionally biased region" description="Gly residues" evidence="5">
    <location>
        <begin position="25"/>
        <end position="35"/>
    </location>
</feature>
<evidence type="ECO:0000259" key="8">
    <source>
        <dbReference type="Pfam" id="PF25954"/>
    </source>
</evidence>
<organism evidence="10 11">
    <name type="scientific">Ideonella paludis</name>
    <dbReference type="NCBI Taxonomy" id="1233411"/>
    <lineage>
        <taxon>Bacteria</taxon>
        <taxon>Pseudomonadati</taxon>
        <taxon>Pseudomonadota</taxon>
        <taxon>Betaproteobacteria</taxon>
        <taxon>Burkholderiales</taxon>
        <taxon>Sphaerotilaceae</taxon>
        <taxon>Ideonella</taxon>
    </lineage>
</organism>
<gene>
    <name evidence="10" type="ORF">KAK11_05840</name>
</gene>
<evidence type="ECO:0000313" key="11">
    <source>
        <dbReference type="Proteomes" id="UP000672097"/>
    </source>
</evidence>
<dbReference type="Gene3D" id="2.40.30.170">
    <property type="match status" value="1"/>
</dbReference>
<dbReference type="Gene3D" id="2.40.420.20">
    <property type="match status" value="1"/>
</dbReference>
<comment type="subcellular location">
    <subcellularLocation>
        <location evidence="1">Cell envelope</location>
    </subcellularLocation>
</comment>
<feature type="domain" description="Multidrug resistance protein MdtA-like barrel-sandwich hybrid" evidence="7">
    <location>
        <begin position="63"/>
        <end position="185"/>
    </location>
</feature>
<evidence type="ECO:0000259" key="9">
    <source>
        <dbReference type="Pfam" id="PF25967"/>
    </source>
</evidence>
<name>A0ABS5DUS0_9BURK</name>
<evidence type="ECO:0000259" key="7">
    <source>
        <dbReference type="Pfam" id="PF25917"/>
    </source>
</evidence>
<dbReference type="PANTHER" id="PTHR30469">
    <property type="entry name" value="MULTIDRUG RESISTANCE PROTEIN MDTA"/>
    <property type="match status" value="1"/>
</dbReference>
<feature type="domain" description="Multidrug resistance protein MdtA-like C-terminal permuted SH3" evidence="9">
    <location>
        <begin position="275"/>
        <end position="336"/>
    </location>
</feature>
<dbReference type="InterPro" id="IPR006143">
    <property type="entry name" value="RND_pump_MFP"/>
</dbReference>
<dbReference type="Gene3D" id="2.40.50.100">
    <property type="match status" value="1"/>
</dbReference>
<dbReference type="Proteomes" id="UP000672097">
    <property type="component" value="Unassembled WGS sequence"/>
</dbReference>
<feature type="coiled-coil region" evidence="4">
    <location>
        <begin position="92"/>
        <end position="119"/>
    </location>
</feature>
<keyword evidence="4" id="KW-0175">Coiled coil</keyword>
<evidence type="ECO:0000256" key="1">
    <source>
        <dbReference type="ARBA" id="ARBA00004196"/>
    </source>
</evidence>
<reference evidence="10 11" key="1">
    <citation type="submission" date="2021-04" db="EMBL/GenBank/DDBJ databases">
        <title>The genome sequence of type strain Ideonella paludis KCTC 32238.</title>
        <authorList>
            <person name="Liu Y."/>
        </authorList>
    </citation>
    <scope>NUCLEOTIDE SEQUENCE [LARGE SCALE GENOMIC DNA]</scope>
    <source>
        <strain evidence="10 11">KCTC 32238</strain>
    </source>
</reference>
<evidence type="ECO:0000256" key="3">
    <source>
        <dbReference type="ARBA" id="ARBA00022448"/>
    </source>
</evidence>
<sequence>MSQRMGSSGAPATASAAASGPAKPGAGGPGRGPGGPAAVEVAKVEIAPLEDAVTAVGTLRAVRSVMLRSEVAGRVKALGFVPGQAVKAGQVMVQLDDALQQAQWQQAEAQAQIARTNLQRSRELLAQNFVSQSAVDQNAAALQVAQAQVAVARAQVDRMRVVAPFSGVAGLSNLGVGDHIKDGVDLLNVDDTSQVWADFRVPEAISHRLKIGLPVELSLDGLAGQSWTAQLQAIDSQVDTAARSVQVRAKLDNPKGLFKGGMFARVKLVLDKRSQVLLVPEEALVPVGGKQVIFKLVQEGEQAQAQRMEAKVGARIPGKVEILEGLSAGDQVITAGQARLQRGDKQPVRVVDLAKLGRGPQSGKPAAAAASGASAAAARASGASR</sequence>
<evidence type="ECO:0000256" key="5">
    <source>
        <dbReference type="SAM" id="MobiDB-lite"/>
    </source>
</evidence>
<evidence type="ECO:0000256" key="2">
    <source>
        <dbReference type="ARBA" id="ARBA00009477"/>
    </source>
</evidence>
<evidence type="ECO:0000256" key="4">
    <source>
        <dbReference type="SAM" id="Coils"/>
    </source>
</evidence>
<dbReference type="Pfam" id="PF25876">
    <property type="entry name" value="HH_MFP_RND"/>
    <property type="match status" value="1"/>
</dbReference>
<dbReference type="NCBIfam" id="TIGR01730">
    <property type="entry name" value="RND_mfp"/>
    <property type="match status" value="1"/>
</dbReference>